<evidence type="ECO:0000313" key="1">
    <source>
        <dbReference type="EMBL" id="STD07193.1"/>
    </source>
</evidence>
<sequence length="42" mass="4836">MESVAAFTTYKKANKYLKSKGITSWAIEELKLDEECHEETNV</sequence>
<comment type="caution">
    <text evidence="1">The sequence shown here is derived from an EMBL/GenBank/DDBJ whole genome shotgun (WGS) entry which is preliminary data.</text>
</comment>
<proteinExistence type="predicted"/>
<keyword evidence="2" id="KW-1185">Reference proteome</keyword>
<dbReference type="EMBL" id="UFYH01000001">
    <property type="protein sequence ID" value="STD07193.1"/>
    <property type="molecule type" value="Genomic_DNA"/>
</dbReference>
<protein>
    <submittedName>
        <fullName evidence="1">Uncharacterized protein</fullName>
    </submittedName>
</protein>
<dbReference type="Proteomes" id="UP000254849">
    <property type="component" value="Unassembled WGS sequence"/>
</dbReference>
<organism evidence="1 2">
    <name type="scientific">Cronobacter universalis NCTC 9529</name>
    <dbReference type="NCBI Taxonomy" id="1074000"/>
    <lineage>
        <taxon>Bacteria</taxon>
        <taxon>Pseudomonadati</taxon>
        <taxon>Pseudomonadota</taxon>
        <taxon>Gammaproteobacteria</taxon>
        <taxon>Enterobacterales</taxon>
        <taxon>Enterobacteriaceae</taxon>
        <taxon>Cronobacter</taxon>
    </lineage>
</organism>
<evidence type="ECO:0000313" key="2">
    <source>
        <dbReference type="Proteomes" id="UP000254849"/>
    </source>
</evidence>
<reference evidence="1 2" key="1">
    <citation type="submission" date="2018-06" db="EMBL/GenBank/DDBJ databases">
        <authorList>
            <consortium name="Pathogen Informatics"/>
            <person name="Doyle S."/>
        </authorList>
    </citation>
    <scope>NUCLEOTIDE SEQUENCE [LARGE SCALE GENOMIC DNA]</scope>
    <source>
        <strain evidence="2">NCTC 9529</strain>
    </source>
</reference>
<gene>
    <name evidence="1" type="ORF">NCTC9529_01934</name>
</gene>
<accession>A0ABY1W2M0</accession>
<name>A0ABY1W2M0_9ENTR</name>